<name>A0ABY8F341_9HYPH</name>
<dbReference type="PRINTS" id="PR00033">
    <property type="entry name" value="HTHASNC"/>
</dbReference>
<evidence type="ECO:0000313" key="7">
    <source>
        <dbReference type="Proteomes" id="UP001209803"/>
    </source>
</evidence>
<dbReference type="SUPFAM" id="SSF46785">
    <property type="entry name" value="Winged helix' DNA-binding domain"/>
    <property type="match status" value="1"/>
</dbReference>
<keyword evidence="7" id="KW-1185">Reference proteome</keyword>
<dbReference type="PANTHER" id="PTHR30154">
    <property type="entry name" value="LEUCINE-RESPONSIVE REGULATORY PROTEIN"/>
    <property type="match status" value="1"/>
</dbReference>
<dbReference type="Proteomes" id="UP001209803">
    <property type="component" value="Chromosome"/>
</dbReference>
<dbReference type="Gene3D" id="3.30.70.920">
    <property type="match status" value="1"/>
</dbReference>
<dbReference type="EMBL" id="CP120863">
    <property type="protein sequence ID" value="WFE89891.1"/>
    <property type="molecule type" value="Genomic_DNA"/>
</dbReference>
<evidence type="ECO:0000259" key="5">
    <source>
        <dbReference type="PROSITE" id="PS50956"/>
    </source>
</evidence>
<dbReference type="RefSeq" id="WP_265680085.1">
    <property type="nucleotide sequence ID" value="NZ_CP120863.1"/>
</dbReference>
<dbReference type="InterPro" id="IPR000485">
    <property type="entry name" value="AsnC-type_HTH_dom"/>
</dbReference>
<feature type="domain" description="HTH asnC-type" evidence="5">
    <location>
        <begin position="11"/>
        <end position="72"/>
    </location>
</feature>
<keyword evidence="1" id="KW-0805">Transcription regulation</keyword>
<dbReference type="InterPro" id="IPR036388">
    <property type="entry name" value="WH-like_DNA-bd_sf"/>
</dbReference>
<dbReference type="InterPro" id="IPR036390">
    <property type="entry name" value="WH_DNA-bd_sf"/>
</dbReference>
<protein>
    <submittedName>
        <fullName evidence="6">Lrp/AsnC ligand binding domain-containing protein</fullName>
    </submittedName>
</protein>
<dbReference type="Pfam" id="PF01037">
    <property type="entry name" value="AsnC_trans_reg"/>
    <property type="match status" value="1"/>
</dbReference>
<organism evidence="6 7">
    <name type="scientific">Roseibium porphyridii</name>
    <dbReference type="NCBI Taxonomy" id="2866279"/>
    <lineage>
        <taxon>Bacteria</taxon>
        <taxon>Pseudomonadati</taxon>
        <taxon>Pseudomonadota</taxon>
        <taxon>Alphaproteobacteria</taxon>
        <taxon>Hyphomicrobiales</taxon>
        <taxon>Stappiaceae</taxon>
        <taxon>Roseibium</taxon>
    </lineage>
</organism>
<evidence type="ECO:0000256" key="1">
    <source>
        <dbReference type="ARBA" id="ARBA00023015"/>
    </source>
</evidence>
<evidence type="ECO:0000256" key="4">
    <source>
        <dbReference type="ARBA" id="ARBA00023163"/>
    </source>
</evidence>
<dbReference type="InterPro" id="IPR011008">
    <property type="entry name" value="Dimeric_a/b-barrel"/>
</dbReference>
<dbReference type="CDD" id="cd00090">
    <property type="entry name" value="HTH_ARSR"/>
    <property type="match status" value="1"/>
</dbReference>
<keyword evidence="3" id="KW-0010">Activator</keyword>
<dbReference type="SMART" id="SM00344">
    <property type="entry name" value="HTH_ASNC"/>
    <property type="match status" value="1"/>
</dbReference>
<dbReference type="InterPro" id="IPR011991">
    <property type="entry name" value="ArsR-like_HTH"/>
</dbReference>
<keyword evidence="4" id="KW-0804">Transcription</keyword>
<keyword evidence="2" id="KW-0238">DNA-binding</keyword>
<dbReference type="SUPFAM" id="SSF54909">
    <property type="entry name" value="Dimeric alpha+beta barrel"/>
    <property type="match status" value="1"/>
</dbReference>
<reference evidence="6 7" key="1">
    <citation type="submission" date="2023-03" db="EMBL/GenBank/DDBJ databases">
        <title>Roseibium porphyridii sp. nov. and Roseibium rhodosorbium sp. nov. isolated from marine algae, Porphyridium cruentum and Rhodosorus marinus, respectively.</title>
        <authorList>
            <person name="Lee M.W."/>
            <person name="Choi B.J."/>
            <person name="Lee J.K."/>
            <person name="Choi D.G."/>
            <person name="Baek J.H."/>
            <person name="Bayburt H."/>
            <person name="Kim J.M."/>
            <person name="Han D.M."/>
            <person name="Kim K.H."/>
            <person name="Jeon C.O."/>
        </authorList>
    </citation>
    <scope>NUCLEOTIDE SEQUENCE [LARGE SCALE GENOMIC DNA]</scope>
    <source>
        <strain evidence="6 7">KMA01</strain>
    </source>
</reference>
<gene>
    <name evidence="6" type="ORF">K1718_00625</name>
</gene>
<dbReference type="InterPro" id="IPR019887">
    <property type="entry name" value="Tscrpt_reg_AsnC/Lrp_C"/>
</dbReference>
<accession>A0ABY8F341</accession>
<dbReference type="InterPro" id="IPR019888">
    <property type="entry name" value="Tscrpt_reg_AsnC-like"/>
</dbReference>
<dbReference type="PROSITE" id="PS50956">
    <property type="entry name" value="HTH_ASNC_2"/>
    <property type="match status" value="1"/>
</dbReference>
<sequence length="160" mass="17778">MAIKFKKDSELDRFDRKILEIVALDGRIAITQLAKKLGMSATPCTVRLKRLIESNYILGFRALLNPQKLDLTHVAFVEVKLHDTTEAALSNFNAAVMTVPEIEQVHMIAGPFDYLLKVRTTDIQSYRKVLGERISTLPHVASSSTYVSMEAIKDGGITGS</sequence>
<evidence type="ECO:0000256" key="3">
    <source>
        <dbReference type="ARBA" id="ARBA00023159"/>
    </source>
</evidence>
<dbReference type="PANTHER" id="PTHR30154:SF0">
    <property type="entry name" value="LEUCINE-RESPONSIVE REGULATORY PROTEIN"/>
    <property type="match status" value="1"/>
</dbReference>
<evidence type="ECO:0000256" key="2">
    <source>
        <dbReference type="ARBA" id="ARBA00023125"/>
    </source>
</evidence>
<proteinExistence type="predicted"/>
<dbReference type="Pfam" id="PF13412">
    <property type="entry name" value="HTH_24"/>
    <property type="match status" value="1"/>
</dbReference>
<dbReference type="Gene3D" id="1.10.10.10">
    <property type="entry name" value="Winged helix-like DNA-binding domain superfamily/Winged helix DNA-binding domain"/>
    <property type="match status" value="1"/>
</dbReference>
<evidence type="ECO:0000313" key="6">
    <source>
        <dbReference type="EMBL" id="WFE89891.1"/>
    </source>
</evidence>